<keyword evidence="2" id="KW-0812">Transmembrane</keyword>
<name>A0A9W6VIW5_9PSEU</name>
<organism evidence="3 4">
    <name type="scientific">Amycolatopsis taiwanensis</name>
    <dbReference type="NCBI Taxonomy" id="342230"/>
    <lineage>
        <taxon>Bacteria</taxon>
        <taxon>Bacillati</taxon>
        <taxon>Actinomycetota</taxon>
        <taxon>Actinomycetes</taxon>
        <taxon>Pseudonocardiales</taxon>
        <taxon>Pseudonocardiaceae</taxon>
        <taxon>Amycolatopsis</taxon>
    </lineage>
</organism>
<keyword evidence="4" id="KW-1185">Reference proteome</keyword>
<evidence type="ECO:0000256" key="2">
    <source>
        <dbReference type="SAM" id="Phobius"/>
    </source>
</evidence>
<feature type="transmembrane region" description="Helical" evidence="2">
    <location>
        <begin position="62"/>
        <end position="81"/>
    </location>
</feature>
<comment type="caution">
    <text evidence="3">The sequence shown here is derived from an EMBL/GenBank/DDBJ whole genome shotgun (WGS) entry which is preliminary data.</text>
</comment>
<keyword evidence="2" id="KW-0472">Membrane</keyword>
<accession>A0A9W6VIW5</accession>
<reference evidence="3" key="1">
    <citation type="submission" date="2023-03" db="EMBL/GenBank/DDBJ databases">
        <title>Amycolatopsis taiwanensis NBRC 103393.</title>
        <authorList>
            <person name="Ichikawa N."/>
            <person name="Sato H."/>
            <person name="Tonouchi N."/>
        </authorList>
    </citation>
    <scope>NUCLEOTIDE SEQUENCE</scope>
    <source>
        <strain evidence="3">NBRC 103393</strain>
    </source>
</reference>
<dbReference type="EMBL" id="BSTI01000013">
    <property type="protein sequence ID" value="GLY68889.1"/>
    <property type="molecule type" value="Genomic_DNA"/>
</dbReference>
<keyword evidence="2" id="KW-1133">Transmembrane helix</keyword>
<evidence type="ECO:0000313" key="4">
    <source>
        <dbReference type="Proteomes" id="UP001165136"/>
    </source>
</evidence>
<feature type="transmembrane region" description="Helical" evidence="2">
    <location>
        <begin position="35"/>
        <end position="56"/>
    </location>
</feature>
<feature type="region of interest" description="Disordered" evidence="1">
    <location>
        <begin position="1"/>
        <end position="23"/>
    </location>
</feature>
<gene>
    <name evidence="3" type="ORF">Atai01_55080</name>
</gene>
<dbReference type="Proteomes" id="UP001165136">
    <property type="component" value="Unassembled WGS sequence"/>
</dbReference>
<protein>
    <submittedName>
        <fullName evidence="3">Uncharacterized protein</fullName>
    </submittedName>
</protein>
<evidence type="ECO:0000256" key="1">
    <source>
        <dbReference type="SAM" id="MobiDB-lite"/>
    </source>
</evidence>
<dbReference type="RefSeq" id="WP_432705817.1">
    <property type="nucleotide sequence ID" value="NZ_BSTI01000013.1"/>
</dbReference>
<sequence length="225" mass="24276">MVTEPSNESKKPAPPADPDRLPLHQEGSVLRRRRAVSGLASAVVIAAAFGFFGGLAGGELTGLIVAVVVAALLGYLVVFTARRRVWLEDGMVLVRVWRTRRVDIAQAERIDLLVTDVRGMRTISLLFNARRRSRAAKVDLAVYAGTGGRELGVLALRRLANALMNNIEANGMVFSELLVAQLKSEARGDAAADRPLYRLAAAAPAGRFAQRFTMDAVSSFVAHLD</sequence>
<evidence type="ECO:0000313" key="3">
    <source>
        <dbReference type="EMBL" id="GLY68889.1"/>
    </source>
</evidence>
<dbReference type="AlphaFoldDB" id="A0A9W6VIW5"/>
<feature type="compositionally biased region" description="Basic and acidic residues" evidence="1">
    <location>
        <begin position="7"/>
        <end position="23"/>
    </location>
</feature>
<proteinExistence type="predicted"/>